<feature type="transmembrane region" description="Helical" evidence="6">
    <location>
        <begin position="311"/>
        <end position="333"/>
    </location>
</feature>
<evidence type="ECO:0000256" key="1">
    <source>
        <dbReference type="ARBA" id="ARBA00004141"/>
    </source>
</evidence>
<feature type="transmembrane region" description="Helical" evidence="6">
    <location>
        <begin position="345"/>
        <end position="365"/>
    </location>
</feature>
<proteinExistence type="predicted"/>
<keyword evidence="3 6" id="KW-0812">Transmembrane</keyword>
<feature type="transmembrane region" description="Helical" evidence="6">
    <location>
        <begin position="21"/>
        <end position="42"/>
    </location>
</feature>
<protein>
    <submittedName>
        <fullName evidence="8">Major facilitator superfamily domain, general substrate transporter</fullName>
    </submittedName>
</protein>
<dbReference type="Pfam" id="PF07690">
    <property type="entry name" value="MFS_1"/>
    <property type="match status" value="1"/>
</dbReference>
<evidence type="ECO:0000256" key="4">
    <source>
        <dbReference type="ARBA" id="ARBA00022989"/>
    </source>
</evidence>
<evidence type="ECO:0000256" key="2">
    <source>
        <dbReference type="ARBA" id="ARBA00022448"/>
    </source>
</evidence>
<evidence type="ECO:0000313" key="8">
    <source>
        <dbReference type="EMBL" id="KGO62216.1"/>
    </source>
</evidence>
<reference evidence="8 9" key="1">
    <citation type="journal article" date="2015" name="Mol. Plant Microbe Interact.">
        <title>Genome, transcriptome, and functional analyses of Penicillium expansum provide new insights into secondary metabolism and pathogenicity.</title>
        <authorList>
            <person name="Ballester A.R."/>
            <person name="Marcet-Houben M."/>
            <person name="Levin E."/>
            <person name="Sela N."/>
            <person name="Selma-Lazaro C."/>
            <person name="Carmona L."/>
            <person name="Wisniewski M."/>
            <person name="Droby S."/>
            <person name="Gonzalez-Candelas L."/>
            <person name="Gabaldon T."/>
        </authorList>
    </citation>
    <scope>NUCLEOTIDE SEQUENCE [LARGE SCALE GENOMIC DNA]</scope>
    <source>
        <strain evidence="8 9">MD-8</strain>
    </source>
</reference>
<dbReference type="EMBL" id="JQFZ01000023">
    <property type="protein sequence ID" value="KGO62216.1"/>
    <property type="molecule type" value="Genomic_DNA"/>
</dbReference>
<dbReference type="GO" id="GO:0016020">
    <property type="term" value="C:membrane"/>
    <property type="evidence" value="ECO:0007669"/>
    <property type="project" value="UniProtKB-SubCell"/>
</dbReference>
<sequence length="505" mass="53617">MTAKQTWQPPYHLGEKIGPKADLGLILLTTTLVNFLDLFQLSAVLFGLPDIQRSLNFTTEDINWVLIVYNITFASFLLIGGQLGQRLGLERTFIIGTAILTVSNIINTAAPNKAALLAGRCISGIGAGLTAPNGLAILSRKFADGEARNKALAVYTACAPLGSTIGTVVGSLLASSPAGWRSIFWLCLILTAISTVLACLFLPEFSREKVPIDVLGASVFTAGIALLVYGLNDSSRLGWSAPSVLVGIILGICLLLAFVIVEKRVANPAVPLYVWKSLPFFLMLVAIFAFGGSFSSWFFITTQLCVNLLRYTPVLTAVYFLPAAFCAIVSGALSTPMVKFLGEKATLVVGLVITAAGGVAWAFATPERAGGTAHGQGYWYSIVAAIIFVCGSPVAMVPAQSILLRQVEAGNHAVASALFNTAYQVGASVLLAGANALINAKQENVNGIIRASMEGYRDAFWLLTGVLGGAALIVAVFYWPLRSETSERTIEEALVEEHPTETKVH</sequence>
<dbReference type="PANTHER" id="PTHR42718">
    <property type="entry name" value="MAJOR FACILITATOR SUPERFAMILY MULTIDRUG TRANSPORTER MFSC"/>
    <property type="match status" value="1"/>
</dbReference>
<dbReference type="InterPro" id="IPR011701">
    <property type="entry name" value="MFS"/>
</dbReference>
<dbReference type="CDD" id="cd17321">
    <property type="entry name" value="MFS_MMR_MDR_like"/>
    <property type="match status" value="1"/>
</dbReference>
<dbReference type="PROSITE" id="PS50850">
    <property type="entry name" value="MFS"/>
    <property type="match status" value="1"/>
</dbReference>
<keyword evidence="4 6" id="KW-1133">Transmembrane helix</keyword>
<organism evidence="8 9">
    <name type="scientific">Penicillium expansum</name>
    <name type="common">Blue mold rot fungus</name>
    <dbReference type="NCBI Taxonomy" id="27334"/>
    <lineage>
        <taxon>Eukaryota</taxon>
        <taxon>Fungi</taxon>
        <taxon>Dikarya</taxon>
        <taxon>Ascomycota</taxon>
        <taxon>Pezizomycotina</taxon>
        <taxon>Eurotiomycetes</taxon>
        <taxon>Eurotiomycetidae</taxon>
        <taxon>Eurotiales</taxon>
        <taxon>Aspergillaceae</taxon>
        <taxon>Penicillium</taxon>
    </lineage>
</organism>
<evidence type="ECO:0000256" key="6">
    <source>
        <dbReference type="SAM" id="Phobius"/>
    </source>
</evidence>
<name>A0A0A2K5S4_PENEN</name>
<feature type="transmembrane region" description="Helical" evidence="6">
    <location>
        <begin position="273"/>
        <end position="299"/>
    </location>
</feature>
<feature type="transmembrane region" description="Helical" evidence="6">
    <location>
        <begin position="237"/>
        <end position="261"/>
    </location>
</feature>
<evidence type="ECO:0000256" key="5">
    <source>
        <dbReference type="ARBA" id="ARBA00023136"/>
    </source>
</evidence>
<dbReference type="Gene3D" id="1.20.1250.20">
    <property type="entry name" value="MFS general substrate transporter like domains"/>
    <property type="match status" value="2"/>
</dbReference>
<dbReference type="AlphaFoldDB" id="A0A0A2K5S4"/>
<dbReference type="VEuPathDB" id="FungiDB:PEXP_058550"/>
<feature type="transmembrane region" description="Helical" evidence="6">
    <location>
        <begin position="151"/>
        <end position="176"/>
    </location>
</feature>
<dbReference type="RefSeq" id="XP_016602835.1">
    <property type="nucleotide sequence ID" value="XM_016738529.1"/>
</dbReference>
<dbReference type="GO" id="GO:0022857">
    <property type="term" value="F:transmembrane transporter activity"/>
    <property type="evidence" value="ECO:0007669"/>
    <property type="project" value="InterPro"/>
</dbReference>
<feature type="transmembrane region" description="Helical" evidence="6">
    <location>
        <begin position="116"/>
        <end position="139"/>
    </location>
</feature>
<keyword evidence="2" id="KW-0813">Transport</keyword>
<dbReference type="InterPro" id="IPR036259">
    <property type="entry name" value="MFS_trans_sf"/>
</dbReference>
<keyword evidence="5 6" id="KW-0472">Membrane</keyword>
<dbReference type="SUPFAM" id="SSF103473">
    <property type="entry name" value="MFS general substrate transporter"/>
    <property type="match status" value="2"/>
</dbReference>
<feature type="domain" description="Major facilitator superfamily (MFS) profile" evidence="7">
    <location>
        <begin position="26"/>
        <end position="486"/>
    </location>
</feature>
<accession>A0A0A2K5S4</accession>
<feature type="transmembrane region" description="Helical" evidence="6">
    <location>
        <begin position="62"/>
        <end position="80"/>
    </location>
</feature>
<dbReference type="Proteomes" id="UP000030143">
    <property type="component" value="Unassembled WGS sequence"/>
</dbReference>
<evidence type="ECO:0000259" key="7">
    <source>
        <dbReference type="PROSITE" id="PS50850"/>
    </source>
</evidence>
<dbReference type="GeneID" id="27673948"/>
<comment type="caution">
    <text evidence="8">The sequence shown here is derived from an EMBL/GenBank/DDBJ whole genome shotgun (WGS) entry which is preliminary data.</text>
</comment>
<evidence type="ECO:0000256" key="3">
    <source>
        <dbReference type="ARBA" id="ARBA00022692"/>
    </source>
</evidence>
<feature type="transmembrane region" description="Helical" evidence="6">
    <location>
        <begin position="377"/>
        <end position="397"/>
    </location>
</feature>
<dbReference type="HOGENOM" id="CLU_000960_28_2_1"/>
<dbReference type="PANTHER" id="PTHR42718:SF9">
    <property type="entry name" value="MAJOR FACILITATOR SUPERFAMILY MULTIDRUG TRANSPORTER MFSC"/>
    <property type="match status" value="1"/>
</dbReference>
<gene>
    <name evidence="8" type="ORF">PEX2_012520</name>
</gene>
<dbReference type="InterPro" id="IPR020846">
    <property type="entry name" value="MFS_dom"/>
</dbReference>
<feature type="transmembrane region" description="Helical" evidence="6">
    <location>
        <begin position="459"/>
        <end position="479"/>
    </location>
</feature>
<feature type="transmembrane region" description="Helical" evidence="6">
    <location>
        <begin position="214"/>
        <end position="231"/>
    </location>
</feature>
<feature type="transmembrane region" description="Helical" evidence="6">
    <location>
        <begin position="182"/>
        <end position="202"/>
    </location>
</feature>
<comment type="subcellular location">
    <subcellularLocation>
        <location evidence="1">Membrane</location>
        <topology evidence="1">Multi-pass membrane protein</topology>
    </subcellularLocation>
</comment>
<evidence type="ECO:0000313" key="9">
    <source>
        <dbReference type="Proteomes" id="UP000030143"/>
    </source>
</evidence>
<keyword evidence="9" id="KW-1185">Reference proteome</keyword>